<evidence type="ECO:0000313" key="2">
    <source>
        <dbReference type="Proteomes" id="UP000382577"/>
    </source>
</evidence>
<evidence type="ECO:0008006" key="3">
    <source>
        <dbReference type="Google" id="ProtNLM"/>
    </source>
</evidence>
<evidence type="ECO:0000313" key="1">
    <source>
        <dbReference type="EMBL" id="VVD78489.1"/>
    </source>
</evidence>
<protein>
    <recommendedName>
        <fullName evidence="3">Phage tail protein</fullName>
    </recommendedName>
</protein>
<dbReference type="RefSeq" id="WP_150598925.1">
    <property type="nucleotide sequence ID" value="NZ_CABPRW010000002.1"/>
</dbReference>
<dbReference type="Proteomes" id="UP000382577">
    <property type="component" value="Unassembled WGS sequence"/>
</dbReference>
<dbReference type="AlphaFoldDB" id="A0A5E4SXN6"/>
<organism evidence="1 2">
    <name type="scientific">Pandoraea fibrosis</name>
    <dbReference type="NCBI Taxonomy" id="1891094"/>
    <lineage>
        <taxon>Bacteria</taxon>
        <taxon>Pseudomonadati</taxon>
        <taxon>Pseudomonadota</taxon>
        <taxon>Betaproteobacteria</taxon>
        <taxon>Burkholderiales</taxon>
        <taxon>Burkholderiaceae</taxon>
        <taxon>Pandoraea</taxon>
    </lineage>
</organism>
<sequence>MKKPDALRAALVENNRFLSTNPDALHLFVDNGRLLATRAAGEAASQGGSFMYEYTLNIVITDYPDESPTLMLPLVAWLADWQPDLLANDYRQRDGIKFEAEIQTNKTAAISIDIRLTESIDVRYLNGKPKFVYRQEPLLDDDMRDFLGVPTW</sequence>
<dbReference type="EMBL" id="CABPRW010000002">
    <property type="protein sequence ID" value="VVD78489.1"/>
    <property type="molecule type" value="Genomic_DNA"/>
</dbReference>
<dbReference type="OrthoDB" id="8564199at2"/>
<dbReference type="InterPro" id="IPR009678">
    <property type="entry name" value="Phage_tail_completion_R"/>
</dbReference>
<accession>A0A5E4SXN6</accession>
<gene>
    <name evidence="1" type="ORF">PFI31113_00984</name>
</gene>
<dbReference type="Pfam" id="PF06891">
    <property type="entry name" value="P2_Phage_GpR"/>
    <property type="match status" value="1"/>
</dbReference>
<name>A0A5E4SXN6_9BURK</name>
<proteinExistence type="predicted"/>
<reference evidence="1 2" key="1">
    <citation type="submission" date="2019-08" db="EMBL/GenBank/DDBJ databases">
        <authorList>
            <person name="Peeters C."/>
        </authorList>
    </citation>
    <scope>NUCLEOTIDE SEQUENCE [LARGE SCALE GENOMIC DNA]</scope>
    <source>
        <strain evidence="1 2">LMG 31113</strain>
    </source>
</reference>